<dbReference type="KEGG" id="hcz:G9Q37_12085"/>
<organism evidence="1 2">
    <name type="scientific">Hydrogenophaga crocea</name>
    <dbReference type="NCBI Taxonomy" id="2716225"/>
    <lineage>
        <taxon>Bacteria</taxon>
        <taxon>Pseudomonadati</taxon>
        <taxon>Pseudomonadota</taxon>
        <taxon>Betaproteobacteria</taxon>
        <taxon>Burkholderiales</taxon>
        <taxon>Comamonadaceae</taxon>
        <taxon>Hydrogenophaga</taxon>
    </lineage>
</organism>
<evidence type="ECO:0000313" key="2">
    <source>
        <dbReference type="Proteomes" id="UP000503162"/>
    </source>
</evidence>
<name>A0A6G8II07_9BURK</name>
<keyword evidence="2" id="KW-1185">Reference proteome</keyword>
<reference evidence="1 2" key="1">
    <citation type="submission" date="2020-03" db="EMBL/GenBank/DDBJ databases">
        <title>Hydrogenophaga sp. nov. isolated from cyanobacterial mat.</title>
        <authorList>
            <person name="Thorat V."/>
            <person name="Kirdat K."/>
            <person name="Tiwarekar B."/>
            <person name="Costa E.D."/>
            <person name="Yadav A."/>
        </authorList>
    </citation>
    <scope>NUCLEOTIDE SEQUENCE [LARGE SCALE GENOMIC DNA]</scope>
    <source>
        <strain evidence="1 2">BA0156</strain>
    </source>
</reference>
<dbReference type="AlphaFoldDB" id="A0A6G8II07"/>
<protein>
    <submittedName>
        <fullName evidence="1">Uncharacterized protein</fullName>
    </submittedName>
</protein>
<sequence>MLKLSIHAGLLPDRRPENIMATVDIAYAKKEALADYLIAATVRDKGEQKPQTLENYPRWSGSLWDLAARAIARSLYGDSKIPPSDKPDKRCAYATKLCAVIERYTVDERSQLLAQAELWQQGPERTSYAIKLSEDILGEREAQFQYGTKRMETMDLMMRALSWALFKQDTPGPRPKLILPTSVMVGNEDRFDVASLQEPARTGFARHMAATRPTAKPVEWASTKDYVQFLMEG</sequence>
<proteinExistence type="predicted"/>
<evidence type="ECO:0000313" key="1">
    <source>
        <dbReference type="EMBL" id="QIM52832.1"/>
    </source>
</evidence>
<dbReference type="RefSeq" id="WP_166227434.1">
    <property type="nucleotide sequence ID" value="NZ_CP049989.1"/>
</dbReference>
<dbReference type="Proteomes" id="UP000503162">
    <property type="component" value="Chromosome"/>
</dbReference>
<dbReference type="EMBL" id="CP049989">
    <property type="protein sequence ID" value="QIM52832.1"/>
    <property type="molecule type" value="Genomic_DNA"/>
</dbReference>
<gene>
    <name evidence="1" type="ORF">G9Q37_12085</name>
</gene>
<accession>A0A6G8II07</accession>